<dbReference type="OrthoDB" id="6530409at2759"/>
<dbReference type="EMBL" id="OC934658">
    <property type="protein sequence ID" value="CAD7660299.1"/>
    <property type="molecule type" value="Genomic_DNA"/>
</dbReference>
<dbReference type="Proteomes" id="UP000728032">
    <property type="component" value="Unassembled WGS sequence"/>
</dbReference>
<keyword evidence="1" id="KW-1133">Transmembrane helix</keyword>
<accession>A0A7R9QWY3</accession>
<reference evidence="2" key="1">
    <citation type="submission" date="2020-11" db="EMBL/GenBank/DDBJ databases">
        <authorList>
            <person name="Tran Van P."/>
        </authorList>
    </citation>
    <scope>NUCLEOTIDE SEQUENCE</scope>
</reference>
<evidence type="ECO:0000256" key="1">
    <source>
        <dbReference type="SAM" id="Phobius"/>
    </source>
</evidence>
<sequence>MNNVQLNIFEKSILNIQILSLIIFIIITNLIGINLTNYEFIIDKNTGAKLALKTNIYYIIQNTKSDRFLLWFGPNSTLPGDLVSEKAKTYHVFNNLNNGWYRMNHYFGSHNVKIAQAHNEGYYFIYNQPCYIQNNDGDYPNGEINEYGSISCVTSEMNRDYQEYKWEFTEKPGQISTTTTTTTITTITTTCLNHQ</sequence>
<organism evidence="2">
    <name type="scientific">Oppiella nova</name>
    <dbReference type="NCBI Taxonomy" id="334625"/>
    <lineage>
        <taxon>Eukaryota</taxon>
        <taxon>Metazoa</taxon>
        <taxon>Ecdysozoa</taxon>
        <taxon>Arthropoda</taxon>
        <taxon>Chelicerata</taxon>
        <taxon>Arachnida</taxon>
        <taxon>Acari</taxon>
        <taxon>Acariformes</taxon>
        <taxon>Sarcoptiformes</taxon>
        <taxon>Oribatida</taxon>
        <taxon>Brachypylina</taxon>
        <taxon>Oppioidea</taxon>
        <taxon>Oppiidae</taxon>
        <taxon>Oppiella</taxon>
    </lineage>
</organism>
<keyword evidence="3" id="KW-1185">Reference proteome</keyword>
<evidence type="ECO:0000313" key="3">
    <source>
        <dbReference type="Proteomes" id="UP000728032"/>
    </source>
</evidence>
<gene>
    <name evidence="2" type="ORF">ONB1V03_LOCUS16869</name>
</gene>
<evidence type="ECO:0000313" key="2">
    <source>
        <dbReference type="EMBL" id="CAD7660299.1"/>
    </source>
</evidence>
<dbReference type="AlphaFoldDB" id="A0A7R9QWY3"/>
<feature type="transmembrane region" description="Helical" evidence="1">
    <location>
        <begin position="12"/>
        <end position="35"/>
    </location>
</feature>
<name>A0A7R9QWY3_9ACAR</name>
<proteinExistence type="predicted"/>
<keyword evidence="1" id="KW-0812">Transmembrane</keyword>
<keyword evidence="1" id="KW-0472">Membrane</keyword>
<protein>
    <submittedName>
        <fullName evidence="2">Uncharacterized protein</fullName>
    </submittedName>
</protein>
<dbReference type="EMBL" id="CAJPVJ010019833">
    <property type="protein sequence ID" value="CAG2177437.1"/>
    <property type="molecule type" value="Genomic_DNA"/>
</dbReference>